<feature type="transmembrane region" description="Helical" evidence="10">
    <location>
        <begin position="202"/>
        <end position="220"/>
    </location>
</feature>
<feature type="transmembrane region" description="Helical" evidence="10">
    <location>
        <begin position="160"/>
        <end position="182"/>
    </location>
</feature>
<keyword evidence="7 10" id="KW-1133">Transmembrane helix</keyword>
<organism evidence="13 14">
    <name type="scientific">Senna tora</name>
    <dbReference type="NCBI Taxonomy" id="362788"/>
    <lineage>
        <taxon>Eukaryota</taxon>
        <taxon>Viridiplantae</taxon>
        <taxon>Streptophyta</taxon>
        <taxon>Embryophyta</taxon>
        <taxon>Tracheophyta</taxon>
        <taxon>Spermatophyta</taxon>
        <taxon>Magnoliopsida</taxon>
        <taxon>eudicotyledons</taxon>
        <taxon>Gunneridae</taxon>
        <taxon>Pentapetalae</taxon>
        <taxon>rosids</taxon>
        <taxon>fabids</taxon>
        <taxon>Fabales</taxon>
        <taxon>Fabaceae</taxon>
        <taxon>Caesalpinioideae</taxon>
        <taxon>Cassia clade</taxon>
        <taxon>Senna</taxon>
    </lineage>
</organism>
<evidence type="ECO:0000313" key="14">
    <source>
        <dbReference type="Proteomes" id="UP000634136"/>
    </source>
</evidence>
<feature type="domain" description="K+ potassium transporter C-terminal" evidence="12">
    <location>
        <begin position="535"/>
        <end position="711"/>
    </location>
</feature>
<accession>A0A834TU52</accession>
<dbReference type="GO" id="GO:0005886">
    <property type="term" value="C:plasma membrane"/>
    <property type="evidence" value="ECO:0007669"/>
    <property type="project" value="UniProtKB-SubCell"/>
</dbReference>
<dbReference type="PANTHER" id="PTHR30540:SF13">
    <property type="entry name" value="POTASSIUM TRANSPORTER 17-RELATED"/>
    <property type="match status" value="1"/>
</dbReference>
<evidence type="ECO:0000256" key="3">
    <source>
        <dbReference type="ARBA" id="ARBA00022448"/>
    </source>
</evidence>
<comment type="function">
    <text evidence="10">Potassium transporter.</text>
</comment>
<feature type="transmembrane region" description="Helical" evidence="10">
    <location>
        <begin position="403"/>
        <end position="421"/>
    </location>
</feature>
<comment type="subcellular location">
    <subcellularLocation>
        <location evidence="1">Cell membrane</location>
        <topology evidence="1">Multi-pass membrane protein</topology>
    </subcellularLocation>
    <subcellularLocation>
        <location evidence="10">Membrane</location>
        <topology evidence="10">Multi-pass membrane protein</topology>
    </subcellularLocation>
</comment>
<feature type="transmembrane region" description="Helical" evidence="10">
    <location>
        <begin position="346"/>
        <end position="366"/>
    </location>
</feature>
<feature type="transmembrane region" description="Helical" evidence="10">
    <location>
        <begin position="227"/>
        <end position="249"/>
    </location>
</feature>
<evidence type="ECO:0000259" key="11">
    <source>
        <dbReference type="Pfam" id="PF02705"/>
    </source>
</evidence>
<keyword evidence="6 10" id="KW-0630">Potassium</keyword>
<dbReference type="InterPro" id="IPR003855">
    <property type="entry name" value="K+_transporter"/>
</dbReference>
<reference evidence="13" key="1">
    <citation type="submission" date="2020-09" db="EMBL/GenBank/DDBJ databases">
        <title>Genome-Enabled Discovery of Anthraquinone Biosynthesis in Senna tora.</title>
        <authorList>
            <person name="Kang S.-H."/>
            <person name="Pandey R.P."/>
            <person name="Lee C.-M."/>
            <person name="Sim J.-S."/>
            <person name="Jeong J.-T."/>
            <person name="Choi B.-S."/>
            <person name="Jung M."/>
            <person name="Ginzburg D."/>
            <person name="Zhao K."/>
            <person name="Won S.Y."/>
            <person name="Oh T.-J."/>
            <person name="Yu Y."/>
            <person name="Kim N.-H."/>
            <person name="Lee O.R."/>
            <person name="Lee T.-H."/>
            <person name="Bashyal P."/>
            <person name="Kim T.-S."/>
            <person name="Lee W.-H."/>
            <person name="Kawkins C."/>
            <person name="Kim C.-K."/>
            <person name="Kim J.S."/>
            <person name="Ahn B.O."/>
            <person name="Rhee S.Y."/>
            <person name="Sohng J.K."/>
        </authorList>
    </citation>
    <scope>NUCLEOTIDE SEQUENCE</scope>
    <source>
        <tissue evidence="13">Leaf</tissue>
    </source>
</reference>
<dbReference type="PANTHER" id="PTHR30540">
    <property type="entry name" value="OSMOTIC STRESS POTASSIUM TRANSPORTER"/>
    <property type="match status" value="1"/>
</dbReference>
<feature type="transmembrane region" description="Helical" evidence="10">
    <location>
        <begin position="39"/>
        <end position="60"/>
    </location>
</feature>
<keyword evidence="8 10" id="KW-0406">Ion transport</keyword>
<dbReference type="InterPro" id="IPR053951">
    <property type="entry name" value="K_trans_N"/>
</dbReference>
<keyword evidence="5 10" id="KW-0812">Transmembrane</keyword>
<evidence type="ECO:0000256" key="2">
    <source>
        <dbReference type="ARBA" id="ARBA00008440"/>
    </source>
</evidence>
<evidence type="ECO:0000256" key="4">
    <source>
        <dbReference type="ARBA" id="ARBA00022538"/>
    </source>
</evidence>
<comment type="caution">
    <text evidence="13">The sequence shown here is derived from an EMBL/GenBank/DDBJ whole genome shotgun (WGS) entry which is preliminary data.</text>
</comment>
<evidence type="ECO:0000256" key="9">
    <source>
        <dbReference type="ARBA" id="ARBA00023136"/>
    </source>
</evidence>
<dbReference type="Proteomes" id="UP000634136">
    <property type="component" value="Unassembled WGS sequence"/>
</dbReference>
<keyword evidence="14" id="KW-1185">Reference proteome</keyword>
<feature type="transmembrane region" description="Helical" evidence="10">
    <location>
        <begin position="427"/>
        <end position="451"/>
    </location>
</feature>
<evidence type="ECO:0000256" key="5">
    <source>
        <dbReference type="ARBA" id="ARBA00022692"/>
    </source>
</evidence>
<dbReference type="Pfam" id="PF02705">
    <property type="entry name" value="K_trans"/>
    <property type="match status" value="1"/>
</dbReference>
<gene>
    <name evidence="13" type="ORF">G2W53_018711</name>
</gene>
<evidence type="ECO:0000256" key="1">
    <source>
        <dbReference type="ARBA" id="ARBA00004651"/>
    </source>
</evidence>
<evidence type="ECO:0000256" key="6">
    <source>
        <dbReference type="ARBA" id="ARBA00022958"/>
    </source>
</evidence>
<protein>
    <recommendedName>
        <fullName evidence="10">Potassium transporter</fullName>
    </recommendedName>
</protein>
<feature type="domain" description="K+ potassium transporter integral membrane" evidence="11">
    <location>
        <begin position="40"/>
        <end position="522"/>
    </location>
</feature>
<dbReference type="GO" id="GO:0015079">
    <property type="term" value="F:potassium ion transmembrane transporter activity"/>
    <property type="evidence" value="ECO:0007669"/>
    <property type="project" value="UniProtKB-UniRule"/>
</dbReference>
<feature type="transmembrane region" description="Helical" evidence="10">
    <location>
        <begin position="458"/>
        <end position="478"/>
    </location>
</feature>
<dbReference type="EMBL" id="JAAIUW010000006">
    <property type="protein sequence ID" value="KAF7827547.1"/>
    <property type="molecule type" value="Genomic_DNA"/>
</dbReference>
<evidence type="ECO:0000259" key="12">
    <source>
        <dbReference type="Pfam" id="PF22776"/>
    </source>
</evidence>
<keyword evidence="4 10" id="KW-0633">Potassium transport</keyword>
<dbReference type="NCBIfam" id="TIGR00794">
    <property type="entry name" value="kup"/>
    <property type="match status" value="1"/>
</dbReference>
<feature type="transmembrane region" description="Helical" evidence="10">
    <location>
        <begin position="275"/>
        <end position="294"/>
    </location>
</feature>
<keyword evidence="9 10" id="KW-0472">Membrane</keyword>
<evidence type="ECO:0000256" key="8">
    <source>
        <dbReference type="ARBA" id="ARBA00023065"/>
    </source>
</evidence>
<dbReference type="OrthoDB" id="504708at2759"/>
<evidence type="ECO:0000313" key="13">
    <source>
        <dbReference type="EMBL" id="KAF7827547.1"/>
    </source>
</evidence>
<sequence length="713" mass="79608">MNRELHLPHSSLALSEVLVDSTLNPHRSHGKDKWKTLVLAYRTLGVVFGGLVTSPLYVYPSMPLKSPTEDDYLSIYSIMFWTLTLIGVVKYASIAIKADDDGEGGTFALYSLLCRHLNVGILPSKRSYLHLSTNSNLHRGGETQSWLGKFFERSIVARRVLLFVAMLGTCMLIGDGILTPAISVLSAMDGVRAPFPSVNKSLVEALSAVVLVLLFLLQKFGTSRVSFLFSPIMGAWTLSTPLVGIYSIIHHYPSIFKALSPHYIFQFFWRNGKNGWLLLGGTVLCITGSEAMFADLGHFNQRSIQVAFLFTIYPSLVLTYAGQTAYLIKNPNDHDDGFYKFIPTSVYWPIFVIATLAAIVASQSLISATFSVIKQSVVLDYFPRVKILHTSHNKEGEVYSPEVNYILMVLCVAVILIFGDGKDIGNAFGVVVSLVMLITTILLTLVMIMIWRTPAVLIVMYFCVFFVMEGVYVSAVFTKFTEGGWIPFAISLILAIIMFGWFYGRQRKIEYELTHKVTLDRLQVLLANSSIQTVPGLCFFYTNIQDGLTPVLGHYIKNVKSFHKVTIFTTLRYLLVPKVAAHQRIVISKLCYKGVYSCLIQYGYADTLNLEGDEFLAQVIDSLINHIKSCNGDVPCDDPQEVEEEISSLEEAKSAGVVHVRGKTRFYIGPNCSLFDRFILGFYEFLHNNCRSGLPALGVPLQQRVEVGMLYEA</sequence>
<name>A0A834TU52_9FABA</name>
<dbReference type="AlphaFoldDB" id="A0A834TU52"/>
<dbReference type="Pfam" id="PF22776">
    <property type="entry name" value="K_trans_C"/>
    <property type="match status" value="1"/>
</dbReference>
<proteinExistence type="inferred from homology"/>
<evidence type="ECO:0000256" key="7">
    <source>
        <dbReference type="ARBA" id="ARBA00022989"/>
    </source>
</evidence>
<dbReference type="InterPro" id="IPR053952">
    <property type="entry name" value="K_trans_C"/>
</dbReference>
<feature type="transmembrane region" description="Helical" evidence="10">
    <location>
        <begin position="484"/>
        <end position="503"/>
    </location>
</feature>
<evidence type="ECO:0000256" key="10">
    <source>
        <dbReference type="RuleBase" id="RU321113"/>
    </source>
</evidence>
<feature type="transmembrane region" description="Helical" evidence="10">
    <location>
        <begin position="72"/>
        <end position="92"/>
    </location>
</feature>
<keyword evidence="3" id="KW-0813">Transport</keyword>
<feature type="transmembrane region" description="Helical" evidence="10">
    <location>
        <begin position="306"/>
        <end position="326"/>
    </location>
</feature>
<comment type="similarity">
    <text evidence="2 10">Belongs to the HAK/KUP transporter (TC 2.A.72.3) family.</text>
</comment>